<reference evidence="1" key="1">
    <citation type="submission" date="2021-02" db="EMBL/GenBank/DDBJ databases">
        <authorList>
            <person name="Dougan E. K."/>
            <person name="Rhodes N."/>
            <person name="Thang M."/>
            <person name="Chan C."/>
        </authorList>
    </citation>
    <scope>NUCLEOTIDE SEQUENCE</scope>
</reference>
<protein>
    <submittedName>
        <fullName evidence="1">Uncharacterized protein</fullName>
    </submittedName>
</protein>
<name>A0A812TU88_9DINO</name>
<accession>A0A812TU88</accession>
<organism evidence="1 2">
    <name type="scientific">Symbiodinium natans</name>
    <dbReference type="NCBI Taxonomy" id="878477"/>
    <lineage>
        <taxon>Eukaryota</taxon>
        <taxon>Sar</taxon>
        <taxon>Alveolata</taxon>
        <taxon>Dinophyceae</taxon>
        <taxon>Suessiales</taxon>
        <taxon>Symbiodiniaceae</taxon>
        <taxon>Symbiodinium</taxon>
    </lineage>
</organism>
<evidence type="ECO:0000313" key="1">
    <source>
        <dbReference type="EMBL" id="CAE7549199.1"/>
    </source>
</evidence>
<keyword evidence="2" id="KW-1185">Reference proteome</keyword>
<dbReference type="EMBL" id="CAJNDS010002626">
    <property type="protein sequence ID" value="CAE7549199.1"/>
    <property type="molecule type" value="Genomic_DNA"/>
</dbReference>
<dbReference type="Proteomes" id="UP000604046">
    <property type="component" value="Unassembled WGS sequence"/>
</dbReference>
<gene>
    <name evidence="1" type="ORF">SNAT2548_LOCUS30835</name>
</gene>
<evidence type="ECO:0000313" key="2">
    <source>
        <dbReference type="Proteomes" id="UP000604046"/>
    </source>
</evidence>
<sequence>MISPADVTYVTAFARQQDDVYGQAVFKEFLPGNVERILLNARDKSIPDGSASDFIAALSYQSILAARFKLFFISFLAASFQGDAATCFLLANKLNEQMHSYLVKLRLQDLVNKRDVDLQKCDEWRQHLLGSVQGQASDSPLVFPEKAAEAVYKLSTEDCGQFGDSLLEDLGVSKIVHTERVLQLLWFWSEAEIQTMHQKFKFSPHDLRNMRLAKSKAHIALRAQTIHRDLAKLPRVDGIQHFEAFSNADLICSKYLRNLAVMWMPGDHVSNQQWCLDPAVSCQGERLSFRE</sequence>
<dbReference type="AlphaFoldDB" id="A0A812TU88"/>
<proteinExistence type="predicted"/>
<comment type="caution">
    <text evidence="1">The sequence shown here is derived from an EMBL/GenBank/DDBJ whole genome shotgun (WGS) entry which is preliminary data.</text>
</comment>